<evidence type="ECO:0000313" key="2">
    <source>
        <dbReference type="EMBL" id="MCK9877744.1"/>
    </source>
</evidence>
<dbReference type="InterPro" id="IPR011990">
    <property type="entry name" value="TPR-like_helical_dom_sf"/>
</dbReference>
<feature type="compositionally biased region" description="Acidic residues" evidence="1">
    <location>
        <begin position="225"/>
        <end position="241"/>
    </location>
</feature>
<reference evidence="2 3" key="1">
    <citation type="submission" date="2022-04" db="EMBL/GenBank/DDBJ databases">
        <title>Genome diversity in the genus Frankia.</title>
        <authorList>
            <person name="Carlos-Shanley C."/>
            <person name="Hahn D."/>
        </authorList>
    </citation>
    <scope>NUCLEOTIDE SEQUENCE [LARGE SCALE GENOMIC DNA]</scope>
    <source>
        <strain evidence="2 3">Ag45/Mut15</strain>
    </source>
</reference>
<dbReference type="RefSeq" id="WP_248825995.1">
    <property type="nucleotide sequence ID" value="NZ_JALKFT010000021.1"/>
</dbReference>
<dbReference type="EMBL" id="JALKFT010000021">
    <property type="protein sequence ID" value="MCK9877744.1"/>
    <property type="molecule type" value="Genomic_DNA"/>
</dbReference>
<proteinExistence type="predicted"/>
<dbReference type="Gene3D" id="1.25.40.10">
    <property type="entry name" value="Tetratricopeptide repeat domain"/>
    <property type="match status" value="1"/>
</dbReference>
<feature type="compositionally biased region" description="Acidic residues" evidence="1">
    <location>
        <begin position="293"/>
        <end position="311"/>
    </location>
</feature>
<comment type="caution">
    <text evidence="2">The sequence shown here is derived from an EMBL/GenBank/DDBJ whole genome shotgun (WGS) entry which is preliminary data.</text>
</comment>
<sequence length="341" mass="36338">MVTPPLPEEARADLLDQDVRRSLRGLPSSLADTIARHLVATALLLDDDPATALNHARAAADRVPRLAAVREAVGIAAYHAGEYATALLELRAARRIDGSAHNLPLMADSERGLGRADRAIAYLRDPQAESLDPAARAELLIVVSGARRDLGQPDAAVLLLRDLANVKGTPPPWAPRLWYAYAEALLAAGRDEEAARWFTSTAAIDEGETDAAARAYFITTGELLPQDEDEDLDDDPSDEDVSLEHHATSDTEDPTEDLEQDVTDEPSEDLDGEFDAEDAQESLLEDLSASDGEGFEDGDDENDGEDEDGEDGGSVAVDAPQAPAAGTRETPQAGTSGDERA</sequence>
<evidence type="ECO:0000313" key="3">
    <source>
        <dbReference type="Proteomes" id="UP001201873"/>
    </source>
</evidence>
<accession>A0ABT0K1T3</accession>
<gene>
    <name evidence="2" type="ORF">MXD59_18525</name>
</gene>
<feature type="compositionally biased region" description="Acidic residues" evidence="1">
    <location>
        <begin position="250"/>
        <end position="284"/>
    </location>
</feature>
<dbReference type="Proteomes" id="UP001201873">
    <property type="component" value="Unassembled WGS sequence"/>
</dbReference>
<keyword evidence="3" id="KW-1185">Reference proteome</keyword>
<evidence type="ECO:0000256" key="1">
    <source>
        <dbReference type="SAM" id="MobiDB-lite"/>
    </source>
</evidence>
<dbReference type="SUPFAM" id="SSF48452">
    <property type="entry name" value="TPR-like"/>
    <property type="match status" value="1"/>
</dbReference>
<evidence type="ECO:0008006" key="4">
    <source>
        <dbReference type="Google" id="ProtNLM"/>
    </source>
</evidence>
<protein>
    <recommendedName>
        <fullName evidence="4">Tetratrico peptide repeat group 5 domain-containing protein</fullName>
    </recommendedName>
</protein>
<feature type="region of interest" description="Disordered" evidence="1">
    <location>
        <begin position="222"/>
        <end position="341"/>
    </location>
</feature>
<organism evidence="2 3">
    <name type="scientific">Frankia umida</name>
    <dbReference type="NCBI Taxonomy" id="573489"/>
    <lineage>
        <taxon>Bacteria</taxon>
        <taxon>Bacillati</taxon>
        <taxon>Actinomycetota</taxon>
        <taxon>Actinomycetes</taxon>
        <taxon>Frankiales</taxon>
        <taxon>Frankiaceae</taxon>
        <taxon>Frankia</taxon>
    </lineage>
</organism>
<name>A0ABT0K1T3_9ACTN</name>